<evidence type="ECO:0000256" key="1">
    <source>
        <dbReference type="SAM" id="Phobius"/>
    </source>
</evidence>
<dbReference type="Proteomes" id="UP000295818">
    <property type="component" value="Unassembled WGS sequence"/>
</dbReference>
<reference evidence="2 3" key="1">
    <citation type="journal article" date="2015" name="Stand. Genomic Sci.">
        <title>Genomic Encyclopedia of Bacterial and Archaeal Type Strains, Phase III: the genomes of soil and plant-associated and newly described type strains.</title>
        <authorList>
            <person name="Whitman W.B."/>
            <person name="Woyke T."/>
            <person name="Klenk H.P."/>
            <person name="Zhou Y."/>
            <person name="Lilburn T.G."/>
            <person name="Beck B.J."/>
            <person name="De Vos P."/>
            <person name="Vandamme P."/>
            <person name="Eisen J.A."/>
            <person name="Garrity G."/>
            <person name="Hugenholtz P."/>
            <person name="Kyrpides N.C."/>
        </authorList>
    </citation>
    <scope>NUCLEOTIDE SEQUENCE [LARGE SCALE GENOMIC DNA]</scope>
    <source>
        <strain evidence="2 3">VKM Ac-2538</strain>
    </source>
</reference>
<comment type="caution">
    <text evidence="2">The sequence shown here is derived from an EMBL/GenBank/DDBJ whole genome shotgun (WGS) entry which is preliminary data.</text>
</comment>
<proteinExistence type="predicted"/>
<feature type="transmembrane region" description="Helical" evidence="1">
    <location>
        <begin position="181"/>
        <end position="201"/>
    </location>
</feature>
<feature type="transmembrane region" description="Helical" evidence="1">
    <location>
        <begin position="61"/>
        <end position="81"/>
    </location>
</feature>
<feature type="transmembrane region" description="Helical" evidence="1">
    <location>
        <begin position="207"/>
        <end position="226"/>
    </location>
</feature>
<keyword evidence="3" id="KW-1185">Reference proteome</keyword>
<dbReference type="RefSeq" id="WP_132193461.1">
    <property type="nucleotide sequence ID" value="NZ_SLWM01000018.1"/>
</dbReference>
<evidence type="ECO:0000313" key="3">
    <source>
        <dbReference type="Proteomes" id="UP000295818"/>
    </source>
</evidence>
<gene>
    <name evidence="2" type="ORF">EV644_11857</name>
</gene>
<feature type="transmembrane region" description="Helical" evidence="1">
    <location>
        <begin position="23"/>
        <end position="49"/>
    </location>
</feature>
<dbReference type="PANTHER" id="PTHR43471">
    <property type="entry name" value="ABC TRANSPORTER PERMEASE"/>
    <property type="match status" value="1"/>
</dbReference>
<protein>
    <submittedName>
        <fullName evidence="2">ABC-2 type transport system permease protein</fullName>
    </submittedName>
</protein>
<keyword evidence="1" id="KW-0472">Membrane</keyword>
<dbReference type="Pfam" id="PF12679">
    <property type="entry name" value="ABC2_membrane_2"/>
    <property type="match status" value="1"/>
</dbReference>
<accession>A0ABY2BBS5</accession>
<keyword evidence="1" id="KW-0812">Transmembrane</keyword>
<sequence length="241" mass="25547">MSVSWRRVRAVFRKELREYRRNTSIVAAMAVLPLIFAINPLVAVFALPASSADSLAQGNTLLYLLGIPAVVPALIAAYPVVGERQQGTLEPVLTTPIRGEEFLLGKALASFVPSVAISFAVYALVLACIAVFAAPAVASALFKGRELVAQVLFTPLLAGWSIWVGIAISARSSDVRVAQQLGMLASLPSVAVSTLVAYDVIHASLGLGIGLAVLLLVLDVLGWRIVSAMFDRERLITGTKP</sequence>
<evidence type="ECO:0000313" key="2">
    <source>
        <dbReference type="EMBL" id="TCO15513.1"/>
    </source>
</evidence>
<keyword evidence="1" id="KW-1133">Transmembrane helix</keyword>
<feature type="transmembrane region" description="Helical" evidence="1">
    <location>
        <begin position="147"/>
        <end position="169"/>
    </location>
</feature>
<feature type="transmembrane region" description="Helical" evidence="1">
    <location>
        <begin position="102"/>
        <end position="135"/>
    </location>
</feature>
<name>A0ABY2BBS5_9ACTN</name>
<organism evidence="2 3">
    <name type="scientific">Kribbella orskensis</name>
    <dbReference type="NCBI Taxonomy" id="2512216"/>
    <lineage>
        <taxon>Bacteria</taxon>
        <taxon>Bacillati</taxon>
        <taxon>Actinomycetota</taxon>
        <taxon>Actinomycetes</taxon>
        <taxon>Propionibacteriales</taxon>
        <taxon>Kribbellaceae</taxon>
        <taxon>Kribbella</taxon>
    </lineage>
</organism>
<dbReference type="EMBL" id="SLWM01000018">
    <property type="protein sequence ID" value="TCO15513.1"/>
    <property type="molecule type" value="Genomic_DNA"/>
</dbReference>